<reference evidence="13 14" key="1">
    <citation type="submission" date="2021-11" db="EMBL/GenBank/DDBJ databases">
        <authorList>
            <person name="Depoorter E."/>
        </authorList>
    </citation>
    <scope>NUCLEOTIDE SEQUENCE [LARGE SCALE GENOMIC DNA]</scope>
    <source>
        <strain evidence="13 14">LMG 24289</strain>
    </source>
</reference>
<feature type="binding site" evidence="9">
    <location>
        <position position="149"/>
    </location>
    <ligand>
        <name>4-amino-2-methyl-5-(diphosphooxymethyl)pyrimidine</name>
        <dbReference type="ChEBI" id="CHEBI:57841"/>
    </ligand>
</feature>
<feature type="binding site" evidence="9">
    <location>
        <begin position="146"/>
        <end position="148"/>
    </location>
    <ligand>
        <name>2-[(2R,5Z)-2-carboxy-4-methylthiazol-5(2H)-ylidene]ethyl phosphate</name>
        <dbReference type="ChEBI" id="CHEBI:62899"/>
    </ligand>
</feature>
<name>A0ABM8Z4K2_9LACO</name>
<dbReference type="PANTHER" id="PTHR20857:SF15">
    <property type="entry name" value="THIAMINE-PHOSPHATE SYNTHASE"/>
    <property type="match status" value="1"/>
</dbReference>
<feature type="binding site" evidence="9">
    <location>
        <position position="120"/>
    </location>
    <ligand>
        <name>4-amino-2-methyl-5-(diphosphooxymethyl)pyrimidine</name>
        <dbReference type="ChEBI" id="CHEBI:57841"/>
    </ligand>
</feature>
<comment type="caution">
    <text evidence="13">The sequence shown here is derived from an EMBL/GenBank/DDBJ whole genome shotgun (WGS) entry which is preliminary data.</text>
</comment>
<protein>
    <recommendedName>
        <fullName evidence="9">Thiamine-phosphate synthase</fullName>
        <shortName evidence="9">TP synthase</shortName>
        <shortName evidence="9">TPS</shortName>
        <ecNumber evidence="9">2.5.1.3</ecNumber>
    </recommendedName>
    <alternativeName>
        <fullName evidence="9">Thiamine-phosphate pyrophosphorylase</fullName>
        <shortName evidence="9">TMP pyrophosphorylase</shortName>
        <shortName evidence="9">TMP-PPase</shortName>
    </alternativeName>
</protein>
<keyword evidence="5 9" id="KW-0784">Thiamine biosynthesis</keyword>
<dbReference type="GO" id="GO:0004789">
    <property type="term" value="F:thiamine-phosphate diphosphorylase activity"/>
    <property type="evidence" value="ECO:0007669"/>
    <property type="project" value="UniProtKB-EC"/>
</dbReference>
<evidence type="ECO:0000256" key="4">
    <source>
        <dbReference type="ARBA" id="ARBA00022842"/>
    </source>
</evidence>
<dbReference type="InterPro" id="IPR022998">
    <property type="entry name" value="ThiamineP_synth_TenI"/>
</dbReference>
<evidence type="ECO:0000313" key="13">
    <source>
        <dbReference type="EMBL" id="CAH0416099.1"/>
    </source>
</evidence>
<keyword evidence="4 9" id="KW-0460">Magnesium</keyword>
<feature type="binding site" evidence="9">
    <location>
        <position position="78"/>
    </location>
    <ligand>
        <name>Mg(2+)</name>
        <dbReference type="ChEBI" id="CHEBI:18420"/>
    </ligand>
</feature>
<comment type="function">
    <text evidence="9">Condenses 4-methyl-5-(beta-hydroxyethyl)thiazole monophosphate (THZ-P) and 2-methyl-4-amino-5-hydroxymethyl pyrimidine pyrophosphate (HMP-PP) to form thiamine monophosphate (TMP).</text>
</comment>
<dbReference type="InterPro" id="IPR013785">
    <property type="entry name" value="Aldolase_TIM"/>
</dbReference>
<feature type="binding site" evidence="9">
    <location>
        <begin position="41"/>
        <end position="45"/>
    </location>
    <ligand>
        <name>4-amino-2-methyl-5-(diphosphooxymethyl)pyrimidine</name>
        <dbReference type="ChEBI" id="CHEBI:57841"/>
    </ligand>
</feature>
<evidence type="ECO:0000256" key="8">
    <source>
        <dbReference type="ARBA" id="ARBA00047883"/>
    </source>
</evidence>
<dbReference type="PANTHER" id="PTHR20857">
    <property type="entry name" value="THIAMINE-PHOSPHATE PYROPHOSPHORYLASE"/>
    <property type="match status" value="1"/>
</dbReference>
<dbReference type="InterPro" id="IPR036206">
    <property type="entry name" value="ThiamineP_synth_sf"/>
</dbReference>
<dbReference type="EMBL" id="CAKKNS010000001">
    <property type="protein sequence ID" value="CAH0416099.1"/>
    <property type="molecule type" value="Genomic_DNA"/>
</dbReference>
<dbReference type="Pfam" id="PF02581">
    <property type="entry name" value="TMP-TENI"/>
    <property type="match status" value="1"/>
</dbReference>
<evidence type="ECO:0000256" key="6">
    <source>
        <dbReference type="ARBA" id="ARBA00047334"/>
    </source>
</evidence>
<dbReference type="Gene3D" id="3.20.20.70">
    <property type="entry name" value="Aldolase class I"/>
    <property type="match status" value="1"/>
</dbReference>
<evidence type="ECO:0000313" key="14">
    <source>
        <dbReference type="Proteomes" id="UP000789707"/>
    </source>
</evidence>
<accession>A0ABM8Z4K2</accession>
<dbReference type="HAMAP" id="MF_00097">
    <property type="entry name" value="TMP_synthase"/>
    <property type="match status" value="1"/>
</dbReference>
<evidence type="ECO:0000256" key="9">
    <source>
        <dbReference type="HAMAP-Rule" id="MF_00097"/>
    </source>
</evidence>
<evidence type="ECO:0000256" key="10">
    <source>
        <dbReference type="RuleBase" id="RU003826"/>
    </source>
</evidence>
<dbReference type="CDD" id="cd00564">
    <property type="entry name" value="TMP_TenI"/>
    <property type="match status" value="1"/>
</dbReference>
<dbReference type="InterPro" id="IPR034291">
    <property type="entry name" value="TMP_synthase"/>
</dbReference>
<comment type="catalytic activity">
    <reaction evidence="8 9 10">
        <text>2-[(2R,5Z)-2-carboxy-4-methylthiazol-5(2H)-ylidene]ethyl phosphate + 4-amino-2-methyl-5-(diphosphooxymethyl)pyrimidine + 2 H(+) = thiamine phosphate + CO2 + diphosphate</text>
        <dbReference type="Rhea" id="RHEA:47844"/>
        <dbReference type="ChEBI" id="CHEBI:15378"/>
        <dbReference type="ChEBI" id="CHEBI:16526"/>
        <dbReference type="ChEBI" id="CHEBI:33019"/>
        <dbReference type="ChEBI" id="CHEBI:37575"/>
        <dbReference type="ChEBI" id="CHEBI:57841"/>
        <dbReference type="ChEBI" id="CHEBI:62899"/>
        <dbReference type="EC" id="2.5.1.3"/>
    </reaction>
</comment>
<evidence type="ECO:0000256" key="5">
    <source>
        <dbReference type="ARBA" id="ARBA00022977"/>
    </source>
</evidence>
<evidence type="ECO:0000256" key="7">
    <source>
        <dbReference type="ARBA" id="ARBA00047851"/>
    </source>
</evidence>
<sequence>MQFTAKMLSSYLVIGTQDLVAGQDLVALVEATLKAGVTIVQYREKGATAIQNPAAKLALAQKLKNLTAQYHVPLVIDDDLELALAIEADGIHVGQSDQKVAQVVAAIKTSHKPDMFVGLSVSNLEQLANSDLSGVSYLGSGPIKATSSKADADPVIGLAGLTALVNATNLPIVAIGGVAFTDAGAIADTGAKGLAMISAFTHASVNQLNTWVPQINQTFNK</sequence>
<dbReference type="RefSeq" id="WP_230096162.1">
    <property type="nucleotide sequence ID" value="NZ_CAKKNS010000001.1"/>
</dbReference>
<comment type="similarity">
    <text evidence="9 10">Belongs to the thiamine-phosphate synthase family.</text>
</comment>
<feature type="binding site" evidence="9">
    <location>
        <position position="177"/>
    </location>
    <ligand>
        <name>2-[(2R,5Z)-2-carboxy-4-methylthiazol-5(2H)-ylidene]ethyl phosphate</name>
        <dbReference type="ChEBI" id="CHEBI:62899"/>
    </ligand>
</feature>
<organism evidence="13 14">
    <name type="scientific">Periweissella fabaria</name>
    <dbReference type="NCBI Taxonomy" id="546157"/>
    <lineage>
        <taxon>Bacteria</taxon>
        <taxon>Bacillati</taxon>
        <taxon>Bacillota</taxon>
        <taxon>Bacilli</taxon>
        <taxon>Lactobacillales</taxon>
        <taxon>Lactobacillaceae</taxon>
        <taxon>Periweissella</taxon>
    </lineage>
</organism>
<feature type="binding site" evidence="9">
    <location>
        <position position="97"/>
    </location>
    <ligand>
        <name>Mg(2+)</name>
        <dbReference type="ChEBI" id="CHEBI:18420"/>
    </ligand>
</feature>
<feature type="domain" description="Thiamine phosphate synthase/TenI" evidence="12">
    <location>
        <begin position="11"/>
        <end position="199"/>
    </location>
</feature>
<comment type="catalytic activity">
    <reaction evidence="7 9 10">
        <text>2-(2-carboxy-4-methylthiazol-5-yl)ethyl phosphate + 4-amino-2-methyl-5-(diphosphooxymethyl)pyrimidine + 2 H(+) = thiamine phosphate + CO2 + diphosphate</text>
        <dbReference type="Rhea" id="RHEA:47848"/>
        <dbReference type="ChEBI" id="CHEBI:15378"/>
        <dbReference type="ChEBI" id="CHEBI:16526"/>
        <dbReference type="ChEBI" id="CHEBI:33019"/>
        <dbReference type="ChEBI" id="CHEBI:37575"/>
        <dbReference type="ChEBI" id="CHEBI:57841"/>
        <dbReference type="ChEBI" id="CHEBI:62890"/>
        <dbReference type="EC" id="2.5.1.3"/>
    </reaction>
</comment>
<keyword evidence="2 9" id="KW-0808">Transferase</keyword>
<comment type="catalytic activity">
    <reaction evidence="6 9 10">
        <text>4-methyl-5-(2-phosphooxyethyl)-thiazole + 4-amino-2-methyl-5-(diphosphooxymethyl)pyrimidine + H(+) = thiamine phosphate + diphosphate</text>
        <dbReference type="Rhea" id="RHEA:22328"/>
        <dbReference type="ChEBI" id="CHEBI:15378"/>
        <dbReference type="ChEBI" id="CHEBI:33019"/>
        <dbReference type="ChEBI" id="CHEBI:37575"/>
        <dbReference type="ChEBI" id="CHEBI:57841"/>
        <dbReference type="ChEBI" id="CHEBI:58296"/>
        <dbReference type="EC" id="2.5.1.3"/>
    </reaction>
</comment>
<comment type="pathway">
    <text evidence="1 9 11">Cofactor biosynthesis; thiamine diphosphate biosynthesis; thiamine phosphate from 4-amino-2-methyl-5-diphosphomethylpyrimidine and 4-methyl-5-(2-phosphoethyl)-thiazole: step 1/1.</text>
</comment>
<comment type="cofactor">
    <cofactor evidence="9">
        <name>Mg(2+)</name>
        <dbReference type="ChEBI" id="CHEBI:18420"/>
    </cofactor>
    <text evidence="9">Binds 1 Mg(2+) ion per subunit.</text>
</comment>
<evidence type="ECO:0000256" key="11">
    <source>
        <dbReference type="RuleBase" id="RU004253"/>
    </source>
</evidence>
<evidence type="ECO:0000256" key="1">
    <source>
        <dbReference type="ARBA" id="ARBA00005165"/>
    </source>
</evidence>
<proteinExistence type="inferred from homology"/>
<dbReference type="Proteomes" id="UP000789707">
    <property type="component" value="Unassembled WGS sequence"/>
</dbReference>
<gene>
    <name evidence="9 13" type="primary">thiE</name>
    <name evidence="13" type="ORF">WFA24289_00398</name>
</gene>
<evidence type="ECO:0000256" key="2">
    <source>
        <dbReference type="ARBA" id="ARBA00022679"/>
    </source>
</evidence>
<feature type="binding site" evidence="9">
    <location>
        <begin position="197"/>
        <end position="198"/>
    </location>
    <ligand>
        <name>2-[(2R,5Z)-2-carboxy-4-methylthiazol-5(2H)-ylidene]ethyl phosphate</name>
        <dbReference type="ChEBI" id="CHEBI:62899"/>
    </ligand>
</feature>
<dbReference type="NCBIfam" id="TIGR00693">
    <property type="entry name" value="thiE"/>
    <property type="match status" value="1"/>
</dbReference>
<feature type="binding site" evidence="9">
    <location>
        <position position="77"/>
    </location>
    <ligand>
        <name>4-amino-2-methyl-5-(diphosphooxymethyl)pyrimidine</name>
        <dbReference type="ChEBI" id="CHEBI:57841"/>
    </ligand>
</feature>
<dbReference type="EC" id="2.5.1.3" evidence="9"/>
<keyword evidence="3 9" id="KW-0479">Metal-binding</keyword>
<keyword evidence="14" id="KW-1185">Reference proteome</keyword>
<dbReference type="SUPFAM" id="SSF51391">
    <property type="entry name" value="Thiamin phosphate synthase"/>
    <property type="match status" value="1"/>
</dbReference>
<evidence type="ECO:0000259" key="12">
    <source>
        <dbReference type="Pfam" id="PF02581"/>
    </source>
</evidence>
<evidence type="ECO:0000256" key="3">
    <source>
        <dbReference type="ARBA" id="ARBA00022723"/>
    </source>
</evidence>